<name>A0A4U9W6Z6_9SPHI</name>
<proteinExistence type="predicted"/>
<dbReference type="EMBL" id="JBEOQB010000002">
    <property type="protein sequence ID" value="MEZ0451515.1"/>
    <property type="molecule type" value="Genomic_DNA"/>
</dbReference>
<protein>
    <submittedName>
        <fullName evidence="4">Dienelactone hydrolase family protein</fullName>
    </submittedName>
    <submittedName>
        <fullName evidence="5">Predicted esterase</fullName>
    </submittedName>
</protein>
<dbReference type="STRING" id="1123265.GCA_000686625_00461"/>
<dbReference type="GeneID" id="78465671"/>
<reference evidence="4 7" key="2">
    <citation type="submission" date="2024-06" db="EMBL/GenBank/DDBJ databases">
        <title>Soil Sphingobacterium thalpophilum.</title>
        <authorList>
            <person name="Yang J."/>
            <person name="Li J."/>
        </authorList>
    </citation>
    <scope>NUCLEOTIDE SEQUENCE [LARGE SCALE GENOMIC DNA]</scope>
    <source>
        <strain evidence="4 7">22g91tb</strain>
    </source>
</reference>
<feature type="chain" id="PRO_5020428823" evidence="2">
    <location>
        <begin position="20"/>
        <end position="248"/>
    </location>
</feature>
<feature type="signal peptide" evidence="2">
    <location>
        <begin position="1"/>
        <end position="19"/>
    </location>
</feature>
<dbReference type="Proteomes" id="UP000308196">
    <property type="component" value="Chromosome"/>
</dbReference>
<dbReference type="InterPro" id="IPR002925">
    <property type="entry name" value="Dienelactn_hydro"/>
</dbReference>
<accession>A0A4U9W6Z6</accession>
<evidence type="ECO:0000313" key="6">
    <source>
        <dbReference type="Proteomes" id="UP000308196"/>
    </source>
</evidence>
<keyword evidence="2" id="KW-0732">Signal</keyword>
<dbReference type="InterPro" id="IPR050261">
    <property type="entry name" value="FrsA_esterase"/>
</dbReference>
<evidence type="ECO:0000256" key="2">
    <source>
        <dbReference type="SAM" id="SignalP"/>
    </source>
</evidence>
<keyword evidence="7" id="KW-1185">Reference proteome</keyword>
<evidence type="ECO:0000313" key="5">
    <source>
        <dbReference type="EMBL" id="VTR54607.1"/>
    </source>
</evidence>
<dbReference type="GO" id="GO:0016787">
    <property type="term" value="F:hydrolase activity"/>
    <property type="evidence" value="ECO:0007669"/>
    <property type="project" value="UniProtKB-KW"/>
</dbReference>
<dbReference type="PANTHER" id="PTHR22946:SF0">
    <property type="entry name" value="DIENELACTONE HYDROLASE DOMAIN-CONTAINING PROTEIN"/>
    <property type="match status" value="1"/>
</dbReference>
<dbReference type="Pfam" id="PF01738">
    <property type="entry name" value="DLH"/>
    <property type="match status" value="1"/>
</dbReference>
<dbReference type="AlphaFoldDB" id="A0A4U9W6Z6"/>
<feature type="coiled-coil region" evidence="1">
    <location>
        <begin position="98"/>
        <end position="125"/>
    </location>
</feature>
<evidence type="ECO:0000313" key="7">
    <source>
        <dbReference type="Proteomes" id="UP001566204"/>
    </source>
</evidence>
<gene>
    <name evidence="4" type="ORF">ABTW24_07910</name>
    <name evidence="5" type="ORF">NCTC11429_05123</name>
</gene>
<dbReference type="Proteomes" id="UP001566204">
    <property type="component" value="Unassembled WGS sequence"/>
</dbReference>
<keyword evidence="1" id="KW-0175">Coiled coil</keyword>
<sequence length="248" mass="26629">MKTALTLFILTMITMTSIAQQLKPLSYQDGAQKLNGLMTSTPAKNGPGVLILPAWKGIDNEAKQAALQLEKEGYVAFIADIYGEGNVPADNTAASKIAGQYKADYKAYQRRIAAALEQLKKAGAAPTKIAVIGYCFGGTGALETARGGLPVAAVVSIHGSLSKAADRTNTPIAPKVLIQHPAADKSVSKEDYEGLVKELNDGHADWQIITYANSGHTFTNPESPEYNPIMAKRAWDHMLLFLKEVLDK</sequence>
<organism evidence="5 6">
    <name type="scientific">Sphingobacterium thalpophilum</name>
    <dbReference type="NCBI Taxonomy" id="259"/>
    <lineage>
        <taxon>Bacteria</taxon>
        <taxon>Pseudomonadati</taxon>
        <taxon>Bacteroidota</taxon>
        <taxon>Sphingobacteriia</taxon>
        <taxon>Sphingobacteriales</taxon>
        <taxon>Sphingobacteriaceae</taxon>
        <taxon>Sphingobacterium</taxon>
    </lineage>
</organism>
<dbReference type="EMBL" id="LR590484">
    <property type="protein sequence ID" value="VTR54607.1"/>
    <property type="molecule type" value="Genomic_DNA"/>
</dbReference>
<evidence type="ECO:0000259" key="3">
    <source>
        <dbReference type="Pfam" id="PF01738"/>
    </source>
</evidence>
<feature type="domain" description="Dienelactone hydrolase" evidence="3">
    <location>
        <begin position="41"/>
        <end position="245"/>
    </location>
</feature>
<dbReference type="KEGG" id="stha:NCTC11429_05123"/>
<dbReference type="SUPFAM" id="SSF53474">
    <property type="entry name" value="alpha/beta-Hydrolases"/>
    <property type="match status" value="1"/>
</dbReference>
<keyword evidence="4" id="KW-0378">Hydrolase</keyword>
<dbReference type="InterPro" id="IPR029058">
    <property type="entry name" value="AB_hydrolase_fold"/>
</dbReference>
<evidence type="ECO:0000256" key="1">
    <source>
        <dbReference type="SAM" id="Coils"/>
    </source>
</evidence>
<reference evidence="5 6" key="1">
    <citation type="submission" date="2019-05" db="EMBL/GenBank/DDBJ databases">
        <authorList>
            <consortium name="Pathogen Informatics"/>
        </authorList>
    </citation>
    <scope>NUCLEOTIDE SEQUENCE [LARGE SCALE GENOMIC DNA]</scope>
    <source>
        <strain evidence="5 6">NCTC11429</strain>
    </source>
</reference>
<evidence type="ECO:0000313" key="4">
    <source>
        <dbReference type="EMBL" id="MEZ0451515.1"/>
    </source>
</evidence>
<dbReference type="PANTHER" id="PTHR22946">
    <property type="entry name" value="DIENELACTONE HYDROLASE DOMAIN-CONTAINING PROTEIN-RELATED"/>
    <property type="match status" value="1"/>
</dbReference>
<dbReference type="RefSeq" id="WP_028068580.1">
    <property type="nucleotide sequence ID" value="NZ_CP158797.1"/>
</dbReference>
<dbReference type="Gene3D" id="3.40.50.1820">
    <property type="entry name" value="alpha/beta hydrolase"/>
    <property type="match status" value="1"/>
</dbReference>